<dbReference type="SUPFAM" id="SSF48403">
    <property type="entry name" value="Ankyrin repeat"/>
    <property type="match status" value="1"/>
</dbReference>
<dbReference type="PANTHER" id="PTHR24161">
    <property type="entry name" value="ANK_REP_REGION DOMAIN-CONTAINING PROTEIN-RELATED"/>
    <property type="match status" value="1"/>
</dbReference>
<proteinExistence type="predicted"/>
<feature type="repeat" description="ANK" evidence="3">
    <location>
        <begin position="217"/>
        <end position="235"/>
    </location>
</feature>
<keyword evidence="2 3" id="KW-0040">ANK repeat</keyword>
<dbReference type="AlphaFoldDB" id="A0A397A1B5"/>
<evidence type="ECO:0000256" key="4">
    <source>
        <dbReference type="SAM" id="MobiDB-lite"/>
    </source>
</evidence>
<evidence type="ECO:0000256" key="3">
    <source>
        <dbReference type="PROSITE-ProRule" id="PRU00023"/>
    </source>
</evidence>
<dbReference type="VEuPathDB" id="FungiDB:H257_11045"/>
<dbReference type="PANTHER" id="PTHR24161:SF85">
    <property type="entry name" value="PALMITOYLTRANSFERASE HIP14"/>
    <property type="match status" value="1"/>
</dbReference>
<keyword evidence="1" id="KW-0677">Repeat</keyword>
<reference evidence="5 6" key="1">
    <citation type="submission" date="2018-08" db="EMBL/GenBank/DDBJ databases">
        <title>Aphanomyces genome sequencing and annotation.</title>
        <authorList>
            <person name="Minardi D."/>
            <person name="Oidtmann B."/>
            <person name="Van Der Giezen M."/>
            <person name="Studholme D.J."/>
        </authorList>
    </citation>
    <scope>NUCLEOTIDE SEQUENCE [LARGE SCALE GENOMIC DNA]</scope>
    <source>
        <strain evidence="5 6">Kv</strain>
    </source>
</reference>
<evidence type="ECO:0000256" key="1">
    <source>
        <dbReference type="ARBA" id="ARBA00022737"/>
    </source>
</evidence>
<feature type="repeat" description="ANK" evidence="3">
    <location>
        <begin position="143"/>
        <end position="181"/>
    </location>
</feature>
<dbReference type="SMART" id="SM00248">
    <property type="entry name" value="ANK"/>
    <property type="match status" value="3"/>
</dbReference>
<feature type="compositionally biased region" description="Low complexity" evidence="4">
    <location>
        <begin position="27"/>
        <end position="37"/>
    </location>
</feature>
<evidence type="ECO:0000313" key="5">
    <source>
        <dbReference type="EMBL" id="RHX99546.1"/>
    </source>
</evidence>
<dbReference type="Gene3D" id="1.25.40.20">
    <property type="entry name" value="Ankyrin repeat-containing domain"/>
    <property type="match status" value="1"/>
</dbReference>
<accession>A0A397A1B5</accession>
<name>A0A397A1B5_APHAT</name>
<dbReference type="EMBL" id="QUSZ01009087">
    <property type="protein sequence ID" value="RHX99546.1"/>
    <property type="molecule type" value="Genomic_DNA"/>
</dbReference>
<dbReference type="InterPro" id="IPR002110">
    <property type="entry name" value="Ankyrin_rpt"/>
</dbReference>
<dbReference type="Pfam" id="PF12796">
    <property type="entry name" value="Ank_2"/>
    <property type="match status" value="1"/>
</dbReference>
<dbReference type="PROSITE" id="PS50088">
    <property type="entry name" value="ANK_REPEAT"/>
    <property type="match status" value="2"/>
</dbReference>
<sequence>MEATSEKRLRPILTSILTTSANTSRNSTPKSTMSSTSITIPPLKRRVSFTNRMQPCLSTYLILSPFLAVVGNPELPIPDKLEDILEADLNRTPSGKPLESTNPTRVFETTDLHHACRHLDVDRAALFLTHASSDSVNFVSVEDGYSALTLAAMAPDSHFDVSLRLAQLLTRHGASVSLPDSQGFTALHWCAAVGNASVLQHLLTMAPSSCMDLPGANGDTALHRASRFGHADCIR</sequence>
<gene>
    <name evidence="5" type="ORF">DYB36_013738</name>
</gene>
<feature type="region of interest" description="Disordered" evidence="4">
    <location>
        <begin position="18"/>
        <end position="37"/>
    </location>
</feature>
<evidence type="ECO:0000256" key="2">
    <source>
        <dbReference type="ARBA" id="ARBA00023043"/>
    </source>
</evidence>
<dbReference type="InterPro" id="IPR036770">
    <property type="entry name" value="Ankyrin_rpt-contain_sf"/>
</dbReference>
<dbReference type="Proteomes" id="UP000265427">
    <property type="component" value="Unassembled WGS sequence"/>
</dbReference>
<comment type="caution">
    <text evidence="5">The sequence shown here is derived from an EMBL/GenBank/DDBJ whole genome shotgun (WGS) entry which is preliminary data.</text>
</comment>
<dbReference type="PROSITE" id="PS50297">
    <property type="entry name" value="ANK_REP_REGION"/>
    <property type="match status" value="1"/>
</dbReference>
<organism evidence="5 6">
    <name type="scientific">Aphanomyces astaci</name>
    <name type="common">Crayfish plague agent</name>
    <dbReference type="NCBI Taxonomy" id="112090"/>
    <lineage>
        <taxon>Eukaryota</taxon>
        <taxon>Sar</taxon>
        <taxon>Stramenopiles</taxon>
        <taxon>Oomycota</taxon>
        <taxon>Saprolegniomycetes</taxon>
        <taxon>Saprolegniales</taxon>
        <taxon>Verrucalvaceae</taxon>
        <taxon>Aphanomyces</taxon>
    </lineage>
</organism>
<evidence type="ECO:0000313" key="6">
    <source>
        <dbReference type="Proteomes" id="UP000265427"/>
    </source>
</evidence>
<protein>
    <submittedName>
        <fullName evidence="5">Uncharacterized protein</fullName>
    </submittedName>
</protein>